<dbReference type="InterPro" id="IPR053832">
    <property type="entry name" value="DUF6924"/>
</dbReference>
<keyword evidence="3" id="KW-1185">Reference proteome</keyword>
<dbReference type="Pfam" id="PF21962">
    <property type="entry name" value="DUF6924"/>
    <property type="match status" value="1"/>
</dbReference>
<dbReference type="EMBL" id="JBHSQJ010000007">
    <property type="protein sequence ID" value="MFC5906037.1"/>
    <property type="molecule type" value="Genomic_DNA"/>
</dbReference>
<evidence type="ECO:0000313" key="3">
    <source>
        <dbReference type="Proteomes" id="UP001596174"/>
    </source>
</evidence>
<dbReference type="RefSeq" id="WP_380579067.1">
    <property type="nucleotide sequence ID" value="NZ_JBHSQJ010000007.1"/>
</dbReference>
<sequence>MVRDEDWASLVVRTDYSDEQGWQAVRAALMEPWGDWQQDADVQFVDDPAWSEASVDEVLAVVDEYLSVVFLADAITMREPRRALLAVKVLDDEEWEDDEDSGAWAELGRPFRIVPAEFTAHSSAWRGTPGSALQ</sequence>
<accession>A0ABW1FXS6</accession>
<reference evidence="3" key="1">
    <citation type="journal article" date="2019" name="Int. J. Syst. Evol. Microbiol.">
        <title>The Global Catalogue of Microorganisms (GCM) 10K type strain sequencing project: providing services to taxonomists for standard genome sequencing and annotation.</title>
        <authorList>
            <consortium name="The Broad Institute Genomics Platform"/>
            <consortium name="The Broad Institute Genome Sequencing Center for Infectious Disease"/>
            <person name="Wu L."/>
            <person name="Ma J."/>
        </authorList>
    </citation>
    <scope>NUCLEOTIDE SEQUENCE [LARGE SCALE GENOMIC DNA]</scope>
    <source>
        <strain evidence="3">JCM 4816</strain>
    </source>
</reference>
<dbReference type="Proteomes" id="UP001596174">
    <property type="component" value="Unassembled WGS sequence"/>
</dbReference>
<proteinExistence type="predicted"/>
<name>A0ABW1FXS6_9ACTN</name>
<evidence type="ECO:0000313" key="2">
    <source>
        <dbReference type="EMBL" id="MFC5906037.1"/>
    </source>
</evidence>
<evidence type="ECO:0000259" key="1">
    <source>
        <dbReference type="Pfam" id="PF21962"/>
    </source>
</evidence>
<comment type="caution">
    <text evidence="2">The sequence shown here is derived from an EMBL/GenBank/DDBJ whole genome shotgun (WGS) entry which is preliminary data.</text>
</comment>
<protein>
    <submittedName>
        <fullName evidence="2">DUF6924 domain-containing protein</fullName>
    </submittedName>
</protein>
<gene>
    <name evidence="2" type="ORF">ACFP3V_02220</name>
</gene>
<organism evidence="2 3">
    <name type="scientific">Streptacidiphilus monticola</name>
    <dbReference type="NCBI Taxonomy" id="2161674"/>
    <lineage>
        <taxon>Bacteria</taxon>
        <taxon>Bacillati</taxon>
        <taxon>Actinomycetota</taxon>
        <taxon>Actinomycetes</taxon>
        <taxon>Kitasatosporales</taxon>
        <taxon>Streptomycetaceae</taxon>
        <taxon>Streptacidiphilus</taxon>
    </lineage>
</organism>
<feature type="domain" description="DUF6924" evidence="1">
    <location>
        <begin position="9"/>
        <end position="120"/>
    </location>
</feature>